<keyword evidence="2" id="KW-1185">Reference proteome</keyword>
<proteinExistence type="predicted"/>
<evidence type="ECO:0000313" key="2">
    <source>
        <dbReference type="Proteomes" id="UP001324427"/>
    </source>
</evidence>
<reference evidence="1 2" key="1">
    <citation type="submission" date="2021-11" db="EMBL/GenBank/DDBJ databases">
        <title>Black yeast isolated from Biological Soil Crust.</title>
        <authorList>
            <person name="Kurbessoian T."/>
        </authorList>
    </citation>
    <scope>NUCLEOTIDE SEQUENCE [LARGE SCALE GENOMIC DNA]</scope>
    <source>
        <strain evidence="1 2">CCFEE 5522</strain>
    </source>
</reference>
<name>A0AAV9JK82_9PEZI</name>
<dbReference type="EMBL" id="JAVFHQ010000018">
    <property type="protein sequence ID" value="KAK4545641.1"/>
    <property type="molecule type" value="Genomic_DNA"/>
</dbReference>
<evidence type="ECO:0000313" key="1">
    <source>
        <dbReference type="EMBL" id="KAK4545641.1"/>
    </source>
</evidence>
<dbReference type="AlphaFoldDB" id="A0AAV9JK82"/>
<dbReference type="Proteomes" id="UP001324427">
    <property type="component" value="Unassembled WGS sequence"/>
</dbReference>
<organism evidence="1 2">
    <name type="scientific">Oleoguttula mirabilis</name>
    <dbReference type="NCBI Taxonomy" id="1507867"/>
    <lineage>
        <taxon>Eukaryota</taxon>
        <taxon>Fungi</taxon>
        <taxon>Dikarya</taxon>
        <taxon>Ascomycota</taxon>
        <taxon>Pezizomycotina</taxon>
        <taxon>Dothideomycetes</taxon>
        <taxon>Dothideomycetidae</taxon>
        <taxon>Mycosphaerellales</taxon>
        <taxon>Teratosphaeriaceae</taxon>
        <taxon>Oleoguttula</taxon>
    </lineage>
</organism>
<gene>
    <name evidence="1" type="ORF">LTR36_002594</name>
</gene>
<comment type="caution">
    <text evidence="1">The sequence shown here is derived from an EMBL/GenBank/DDBJ whole genome shotgun (WGS) entry which is preliminary data.</text>
</comment>
<protein>
    <submittedName>
        <fullName evidence="1">Uncharacterized protein</fullName>
    </submittedName>
</protein>
<accession>A0AAV9JK82</accession>
<sequence>MPFLTTRDKIISLLEQPYLTRVNKAIMVGTLHMFYGMHSFRTSLVRSDLVTGCTMQWLSQMGAVNRKSLLSVTARCCVKRYQETHRNSKFERSISGRLEDEGIEVGLEKLGESKVQGRNCVYWAGLKFGV</sequence>